<evidence type="ECO:0000313" key="7">
    <source>
        <dbReference type="EMBL" id="SSX21042.1"/>
    </source>
</evidence>
<reference evidence="7" key="1">
    <citation type="submission" date="2018-07" db="EMBL/GenBank/DDBJ databases">
        <authorList>
            <person name="Quirk P.G."/>
            <person name="Krulwich T.A."/>
        </authorList>
    </citation>
    <scope>NUCLEOTIDE SEQUENCE</scope>
</reference>
<dbReference type="InterPro" id="IPR011042">
    <property type="entry name" value="6-blade_b-propeller_TolB-like"/>
</dbReference>
<dbReference type="PROSITE" id="PS51257">
    <property type="entry name" value="PROKAR_LIPOPROTEIN"/>
    <property type="match status" value="1"/>
</dbReference>
<evidence type="ECO:0000256" key="1">
    <source>
        <dbReference type="ARBA" id="ARBA00004613"/>
    </source>
</evidence>
<dbReference type="EMBL" id="UFQT01000164">
    <property type="protein sequence ID" value="SSX21042.1"/>
    <property type="molecule type" value="Genomic_DNA"/>
</dbReference>
<dbReference type="AlphaFoldDB" id="A0A336LSP6"/>
<proteinExistence type="inferred from homology"/>
<dbReference type="PANTHER" id="PTHR10009:SF7">
    <property type="entry name" value="GH10609P-RELATED"/>
    <property type="match status" value="1"/>
</dbReference>
<dbReference type="GO" id="GO:0005576">
    <property type="term" value="C:extracellular region"/>
    <property type="evidence" value="ECO:0007669"/>
    <property type="project" value="UniProtKB-SubCell"/>
</dbReference>
<dbReference type="InterPro" id="IPR017996">
    <property type="entry name" value="MRJP/yellow-related"/>
</dbReference>
<sequence>MSTRSSIVTIKTIILIIILTSCRSTGQYVAPSTQLGLITQWNEMQFVFPTTDHRQLAVFQGKYVRGNSVPLDVDLDYSDTGRSRLFVTVPRFQEGIPITLGVVSTSFATNESVIHAYPSYSWQESHGANCDGITSVFRVAIDECERLYVLDTGRIGERLYCPPQLLVFNLRNDKLLQRYKFPFNILQDTSILVTPVVNVLDPPPGKCRDTQVYIADVTTFHMIVYDMKTRSSWRTANKLYYPHPTYGTFNVAGETFDLMDGLVGMALSPKNTLGGQQMFFHPMASTSEMTVPLWVLNNRTAWENAGFFDYYQPRAFIELGDRGTQSVAQAMDRYGNLFFGLIDPIAIACWNIDSPYDNQNIKIVSQNDATLQFASGVKIITNRLGEEELWVITNRFQKALTGSINMNEVNFRILAIPTNQLLDINKRCVGTPLTTKFTSFGKFSI</sequence>
<evidence type="ECO:0000256" key="2">
    <source>
        <dbReference type="ARBA" id="ARBA00009127"/>
    </source>
</evidence>
<keyword evidence="5" id="KW-0325">Glycoprotein</keyword>
<protein>
    <submittedName>
        <fullName evidence="7">CSON003511 protein</fullName>
    </submittedName>
</protein>
<evidence type="ECO:0000256" key="3">
    <source>
        <dbReference type="ARBA" id="ARBA00022525"/>
    </source>
</evidence>
<feature type="signal peptide" evidence="6">
    <location>
        <begin position="1"/>
        <end position="26"/>
    </location>
</feature>
<name>A0A336LSP6_CULSO</name>
<dbReference type="VEuPathDB" id="VectorBase:CSON003511"/>
<accession>A0A336LSP6</accession>
<evidence type="ECO:0000256" key="4">
    <source>
        <dbReference type="ARBA" id="ARBA00022729"/>
    </source>
</evidence>
<feature type="chain" id="PRO_5016424345" evidence="6">
    <location>
        <begin position="27"/>
        <end position="445"/>
    </location>
</feature>
<dbReference type="Gene3D" id="2.120.10.30">
    <property type="entry name" value="TolB, C-terminal domain"/>
    <property type="match status" value="1"/>
</dbReference>
<dbReference type="FunFam" id="2.120.10.30:FF:000045">
    <property type="entry name" value="Blast:Protein yellow"/>
    <property type="match status" value="1"/>
</dbReference>
<organism evidence="7">
    <name type="scientific">Culicoides sonorensis</name>
    <name type="common">Biting midge</name>
    <dbReference type="NCBI Taxonomy" id="179676"/>
    <lineage>
        <taxon>Eukaryota</taxon>
        <taxon>Metazoa</taxon>
        <taxon>Ecdysozoa</taxon>
        <taxon>Arthropoda</taxon>
        <taxon>Hexapoda</taxon>
        <taxon>Insecta</taxon>
        <taxon>Pterygota</taxon>
        <taxon>Neoptera</taxon>
        <taxon>Endopterygota</taxon>
        <taxon>Diptera</taxon>
        <taxon>Nematocera</taxon>
        <taxon>Chironomoidea</taxon>
        <taxon>Ceratopogonidae</taxon>
        <taxon>Ceratopogoninae</taxon>
        <taxon>Culicoides</taxon>
        <taxon>Monoculicoides</taxon>
    </lineage>
</organism>
<keyword evidence="4 6" id="KW-0732">Signal</keyword>
<gene>
    <name evidence="7" type="primary">CSON003511</name>
</gene>
<evidence type="ECO:0000256" key="6">
    <source>
        <dbReference type="SAM" id="SignalP"/>
    </source>
</evidence>
<comment type="subcellular location">
    <subcellularLocation>
        <location evidence="1">Secreted</location>
    </subcellularLocation>
</comment>
<dbReference type="Pfam" id="PF03022">
    <property type="entry name" value="MRJP"/>
    <property type="match status" value="1"/>
</dbReference>
<dbReference type="PANTHER" id="PTHR10009">
    <property type="entry name" value="PROTEIN YELLOW-RELATED"/>
    <property type="match status" value="1"/>
</dbReference>
<comment type="similarity">
    <text evidence="2">Belongs to the major royal jelly protein family.</text>
</comment>
<dbReference type="PRINTS" id="PR01366">
    <property type="entry name" value="ROYALJELLY"/>
</dbReference>
<dbReference type="OMA" id="PPRGNCA"/>
<keyword evidence="3" id="KW-0964">Secreted</keyword>
<evidence type="ECO:0000256" key="5">
    <source>
        <dbReference type="ARBA" id="ARBA00023180"/>
    </source>
</evidence>